<feature type="transmembrane region" description="Helical" evidence="1">
    <location>
        <begin position="37"/>
        <end position="55"/>
    </location>
</feature>
<dbReference type="EMBL" id="JAMDLZ010000027">
    <property type="protein sequence ID" value="MCY9548339.1"/>
    <property type="molecule type" value="Genomic_DNA"/>
</dbReference>
<feature type="transmembrane region" description="Helical" evidence="1">
    <location>
        <begin position="6"/>
        <end position="25"/>
    </location>
</feature>
<protein>
    <submittedName>
        <fullName evidence="2">Uncharacterized protein</fullName>
    </submittedName>
</protein>
<dbReference type="RefSeq" id="WP_268638210.1">
    <property type="nucleotide sequence ID" value="NZ_JAMDLZ010000027.1"/>
</dbReference>
<evidence type="ECO:0000256" key="1">
    <source>
        <dbReference type="SAM" id="Phobius"/>
    </source>
</evidence>
<sequence length="58" mass="6683">MEKVALVISMCALLGAFVFFFYEFIKSGKLVFESKIVKILLVVYVVFFFVFVIGYNSK</sequence>
<keyword evidence="1" id="KW-0812">Transmembrane</keyword>
<gene>
    <name evidence="2" type="ORF">M5W82_15480</name>
</gene>
<name>A0ABT4ERP4_9BACI</name>
<evidence type="ECO:0000313" key="3">
    <source>
        <dbReference type="Proteomes" id="UP001527052"/>
    </source>
</evidence>
<keyword evidence="1" id="KW-0472">Membrane</keyword>
<evidence type="ECO:0000313" key="2">
    <source>
        <dbReference type="EMBL" id="MCY9548339.1"/>
    </source>
</evidence>
<comment type="caution">
    <text evidence="2">The sequence shown here is derived from an EMBL/GenBank/DDBJ whole genome shotgun (WGS) entry which is preliminary data.</text>
</comment>
<accession>A0ABT4ERP4</accession>
<organism evidence="2 3">
    <name type="scientific">Lysinibacillus xylanilyticus</name>
    <dbReference type="NCBI Taxonomy" id="582475"/>
    <lineage>
        <taxon>Bacteria</taxon>
        <taxon>Bacillati</taxon>
        <taxon>Bacillota</taxon>
        <taxon>Bacilli</taxon>
        <taxon>Bacillales</taxon>
        <taxon>Bacillaceae</taxon>
        <taxon>Lysinibacillus</taxon>
    </lineage>
</organism>
<proteinExistence type="predicted"/>
<keyword evidence="1" id="KW-1133">Transmembrane helix</keyword>
<keyword evidence="3" id="KW-1185">Reference proteome</keyword>
<reference evidence="2 3" key="1">
    <citation type="submission" date="2022-05" db="EMBL/GenBank/DDBJ databases">
        <title>Genome Sequencing of Bee-Associated Microbes.</title>
        <authorList>
            <person name="Dunlap C."/>
        </authorList>
    </citation>
    <scope>NUCLEOTIDE SEQUENCE [LARGE SCALE GENOMIC DNA]</scope>
    <source>
        <strain evidence="2 3">NRRL BD-083</strain>
    </source>
</reference>
<dbReference type="Proteomes" id="UP001527052">
    <property type="component" value="Unassembled WGS sequence"/>
</dbReference>